<gene>
    <name evidence="1" type="ORF">A8990_13311</name>
</gene>
<dbReference type="Proteomes" id="UP000256304">
    <property type="component" value="Unassembled WGS sequence"/>
</dbReference>
<keyword evidence="2" id="KW-1185">Reference proteome</keyword>
<protein>
    <submittedName>
        <fullName evidence="1">Uncharacterized protein</fullName>
    </submittedName>
</protein>
<dbReference type="OrthoDB" id="2645706at2"/>
<dbReference type="AlphaFoldDB" id="A0A3D9R397"/>
<evidence type="ECO:0000313" key="2">
    <source>
        <dbReference type="Proteomes" id="UP000256304"/>
    </source>
</evidence>
<name>A0A3D9R397_9BACL</name>
<evidence type="ECO:0000313" key="1">
    <source>
        <dbReference type="EMBL" id="REE69546.1"/>
    </source>
</evidence>
<sequence length="101" mass="10980">MKNESTEDTATIVVLVFSSVDSSSFVPAYAESFILAPNQTEITTFFIGGNVAYEVQYSVIDPVLNNVVVSVFGIDEFGNLVTDRRYTPAEFTSIPGLTPMS</sequence>
<organism evidence="1 2">
    <name type="scientific">Paenibacillus taihuensis</name>
    <dbReference type="NCBI Taxonomy" id="1156355"/>
    <lineage>
        <taxon>Bacteria</taxon>
        <taxon>Bacillati</taxon>
        <taxon>Bacillota</taxon>
        <taxon>Bacilli</taxon>
        <taxon>Bacillales</taxon>
        <taxon>Paenibacillaceae</taxon>
        <taxon>Paenibacillus</taxon>
    </lineage>
</organism>
<reference evidence="1 2" key="1">
    <citation type="submission" date="2018-08" db="EMBL/GenBank/DDBJ databases">
        <title>Genomic Encyclopedia of Type Strains, Phase III (KMG-III): the genomes of soil and plant-associated and newly described type strains.</title>
        <authorList>
            <person name="Whitman W."/>
        </authorList>
    </citation>
    <scope>NUCLEOTIDE SEQUENCE [LARGE SCALE GENOMIC DNA]</scope>
    <source>
        <strain evidence="1 2">CGMCC 1.10966</strain>
    </source>
</reference>
<dbReference type="RefSeq" id="WP_116191315.1">
    <property type="nucleotide sequence ID" value="NZ_QTTN01000033.1"/>
</dbReference>
<proteinExistence type="predicted"/>
<accession>A0A3D9R397</accession>
<comment type="caution">
    <text evidence="1">The sequence shown here is derived from an EMBL/GenBank/DDBJ whole genome shotgun (WGS) entry which is preliminary data.</text>
</comment>
<dbReference type="EMBL" id="QTTN01000033">
    <property type="protein sequence ID" value="REE69546.1"/>
    <property type="molecule type" value="Genomic_DNA"/>
</dbReference>